<comment type="caution">
    <text evidence="2">The sequence shown here is derived from an EMBL/GenBank/DDBJ whole genome shotgun (WGS) entry which is preliminary data.</text>
</comment>
<keyword evidence="3" id="KW-1185">Reference proteome</keyword>
<dbReference type="EMBL" id="FXUG01000001">
    <property type="protein sequence ID" value="SMP44507.1"/>
    <property type="molecule type" value="Genomic_DNA"/>
</dbReference>
<evidence type="ECO:0000313" key="3">
    <source>
        <dbReference type="Proteomes" id="UP001158067"/>
    </source>
</evidence>
<sequence length="98" mass="11218">MLSEVAADTQSLQDVESVARRGKDYRHPRTGTFRSAHWEHQPFLGSHESMLAAEVAGSPSHDLDVRYHWKSQPLETRTTTFPQKSNRQNKNQESDTLL</sequence>
<name>A0ABY1PVM0_9BACT</name>
<feature type="compositionally biased region" description="Basic and acidic residues" evidence="1">
    <location>
        <begin position="17"/>
        <end position="27"/>
    </location>
</feature>
<feature type="region of interest" description="Disordered" evidence="1">
    <location>
        <begin position="73"/>
        <end position="98"/>
    </location>
</feature>
<protein>
    <submittedName>
        <fullName evidence="2">Uncharacterized protein</fullName>
    </submittedName>
</protein>
<feature type="region of interest" description="Disordered" evidence="1">
    <location>
        <begin position="1"/>
        <end position="32"/>
    </location>
</feature>
<evidence type="ECO:0000256" key="1">
    <source>
        <dbReference type="SAM" id="MobiDB-lite"/>
    </source>
</evidence>
<proteinExistence type="predicted"/>
<reference evidence="2 3" key="1">
    <citation type="submission" date="2017-05" db="EMBL/GenBank/DDBJ databases">
        <authorList>
            <person name="Varghese N."/>
            <person name="Submissions S."/>
        </authorList>
    </citation>
    <scope>NUCLEOTIDE SEQUENCE [LARGE SCALE GENOMIC DNA]</scope>
    <source>
        <strain evidence="2 3">DSM 25457</strain>
    </source>
</reference>
<gene>
    <name evidence="2" type="ORF">SAMN06265222_1011148</name>
</gene>
<evidence type="ECO:0000313" key="2">
    <source>
        <dbReference type="EMBL" id="SMP44507.1"/>
    </source>
</evidence>
<dbReference type="Proteomes" id="UP001158067">
    <property type="component" value="Unassembled WGS sequence"/>
</dbReference>
<accession>A0ABY1PVM0</accession>
<organism evidence="2 3">
    <name type="scientific">Neorhodopirellula lusitana</name>
    <dbReference type="NCBI Taxonomy" id="445327"/>
    <lineage>
        <taxon>Bacteria</taxon>
        <taxon>Pseudomonadati</taxon>
        <taxon>Planctomycetota</taxon>
        <taxon>Planctomycetia</taxon>
        <taxon>Pirellulales</taxon>
        <taxon>Pirellulaceae</taxon>
        <taxon>Neorhodopirellula</taxon>
    </lineage>
</organism>